<dbReference type="Proteomes" id="UP000270924">
    <property type="component" value="Unassembled WGS sequence"/>
</dbReference>
<keyword evidence="4" id="KW-1185">Reference proteome</keyword>
<dbReference type="InterPro" id="IPR029063">
    <property type="entry name" value="SAM-dependent_MTases_sf"/>
</dbReference>
<dbReference type="FunCoup" id="A0A3P7DTT1">
    <property type="interactions" value="5"/>
</dbReference>
<accession>A0A3P7DTT1</accession>
<evidence type="ECO:0000313" key="3">
    <source>
        <dbReference type="EMBL" id="VDM06839.1"/>
    </source>
</evidence>
<organism evidence="3 4">
    <name type="scientific">Wuchereria bancrofti</name>
    <dbReference type="NCBI Taxonomy" id="6293"/>
    <lineage>
        <taxon>Eukaryota</taxon>
        <taxon>Metazoa</taxon>
        <taxon>Ecdysozoa</taxon>
        <taxon>Nematoda</taxon>
        <taxon>Chromadorea</taxon>
        <taxon>Rhabditida</taxon>
        <taxon>Spirurina</taxon>
        <taxon>Spiruromorpha</taxon>
        <taxon>Filarioidea</taxon>
        <taxon>Onchocercidae</taxon>
        <taxon>Wuchereria</taxon>
    </lineage>
</organism>
<dbReference type="PANTHER" id="PTHR12829">
    <property type="entry name" value="N6-ADENOSINE-METHYLTRANSFERASE"/>
    <property type="match status" value="1"/>
</dbReference>
<dbReference type="InterPro" id="IPR002052">
    <property type="entry name" value="DNA_methylase_N6_adenine_CS"/>
</dbReference>
<dbReference type="InterPro" id="IPR007757">
    <property type="entry name" value="MT-A70-like"/>
</dbReference>
<sequence>MMIVSAFEKIIRVRSVDLAVLDESAYYEAIYAGSSVPNRRFYAIESPFRMNSQVSVPPGNGSVTNKNKSRRKRKRGVSSNITCNLSDVSTVLKKILEKAVMMDAFNENHCGPAQCSSFETSVNFNNYLARQLVLTATSVPCPLSRYGKQYYFAKQSIKEICLNQEERTIDDISNELVMWVNDGPEVIIARCKGEKFILPPFSSFIVNDACVTEALIRYGKRFDFVLLDPPWENKSVKRKTVYPIYGDHKWMLDLCLPELLTESGLLAIWVTNNAKHLKFTDDMIEYFGFEKIAIWRWLKVTNSGEPVYNLNSQHKQPFENIVFASCSAARRHYMNIVDEFVLIRHIFLTNLDSHNSFYIECHSYQHACCTKYLNFFGDIFDNISQAEKAKAEEANTPSAIHSRKPPLLPVLQALGILEETAEQLELYGRYLLPRTTTVGFEAAKLQNERYFV</sequence>
<proteinExistence type="inferred from homology"/>
<feature type="compositionally biased region" description="Basic residues" evidence="2">
    <location>
        <begin position="67"/>
        <end position="76"/>
    </location>
</feature>
<name>A0A3P7DTT1_WUCBA</name>
<reference evidence="3 4" key="1">
    <citation type="submission" date="2018-11" db="EMBL/GenBank/DDBJ databases">
        <authorList>
            <consortium name="Pathogen Informatics"/>
        </authorList>
    </citation>
    <scope>NUCLEOTIDE SEQUENCE [LARGE SCALE GENOMIC DNA]</scope>
</reference>
<dbReference type="PROSITE" id="PS51143">
    <property type="entry name" value="MT_A70"/>
    <property type="match status" value="1"/>
</dbReference>
<dbReference type="GO" id="GO:0005634">
    <property type="term" value="C:nucleus"/>
    <property type="evidence" value="ECO:0007669"/>
    <property type="project" value="TreeGrafter"/>
</dbReference>
<evidence type="ECO:0008006" key="5">
    <source>
        <dbReference type="Google" id="ProtNLM"/>
    </source>
</evidence>
<dbReference type="PANTHER" id="PTHR12829:SF4">
    <property type="entry name" value="N(6)-ADENINE-SPECIFIC METHYLTRANSFERASE METTL4"/>
    <property type="match status" value="1"/>
</dbReference>
<evidence type="ECO:0000313" key="4">
    <source>
        <dbReference type="Proteomes" id="UP000270924"/>
    </source>
</evidence>
<dbReference type="Pfam" id="PF05063">
    <property type="entry name" value="MT-A70"/>
    <property type="match status" value="1"/>
</dbReference>
<gene>
    <name evidence="3" type="ORF">WBA_LOCUS225</name>
</gene>
<dbReference type="PROSITE" id="PS00092">
    <property type="entry name" value="N6_MTASE"/>
    <property type="match status" value="1"/>
</dbReference>
<protein>
    <recommendedName>
        <fullName evidence="5">MT-A70 family protein</fullName>
    </recommendedName>
</protein>
<dbReference type="SUPFAM" id="SSF53335">
    <property type="entry name" value="S-adenosyl-L-methionine-dependent methyltransferases"/>
    <property type="match status" value="1"/>
</dbReference>
<dbReference type="GO" id="GO:0008168">
    <property type="term" value="F:methyltransferase activity"/>
    <property type="evidence" value="ECO:0007669"/>
    <property type="project" value="InterPro"/>
</dbReference>
<dbReference type="OrthoDB" id="61116at2759"/>
<evidence type="ECO:0000256" key="1">
    <source>
        <dbReference type="PROSITE-ProRule" id="PRU00489"/>
    </source>
</evidence>
<dbReference type="Gene3D" id="3.40.50.150">
    <property type="entry name" value="Vaccinia Virus protein VP39"/>
    <property type="match status" value="1"/>
</dbReference>
<dbReference type="EMBL" id="UYWW01000024">
    <property type="protein sequence ID" value="VDM06839.1"/>
    <property type="molecule type" value="Genomic_DNA"/>
</dbReference>
<dbReference type="GO" id="GO:0003676">
    <property type="term" value="F:nucleic acid binding"/>
    <property type="evidence" value="ECO:0007669"/>
    <property type="project" value="InterPro"/>
</dbReference>
<feature type="region of interest" description="Disordered" evidence="2">
    <location>
        <begin position="55"/>
        <end position="78"/>
    </location>
</feature>
<dbReference type="AlphaFoldDB" id="A0A3P7DTT1"/>
<evidence type="ECO:0000256" key="2">
    <source>
        <dbReference type="SAM" id="MobiDB-lite"/>
    </source>
</evidence>
<dbReference type="GO" id="GO:0032259">
    <property type="term" value="P:methylation"/>
    <property type="evidence" value="ECO:0007669"/>
    <property type="project" value="InterPro"/>
</dbReference>
<dbReference type="InParanoid" id="A0A3P7DTT1"/>
<comment type="similarity">
    <text evidence="1">Belongs to the MT-A70-like family.</text>
</comment>